<dbReference type="Proteomes" id="UP000235145">
    <property type="component" value="Unassembled WGS sequence"/>
</dbReference>
<reference evidence="1 2" key="1">
    <citation type="journal article" date="2017" name="Nat. Commun.">
        <title>Genome assembly with in vitro proximity ligation data and whole-genome triplication in lettuce.</title>
        <authorList>
            <person name="Reyes-Chin-Wo S."/>
            <person name="Wang Z."/>
            <person name="Yang X."/>
            <person name="Kozik A."/>
            <person name="Arikit S."/>
            <person name="Song C."/>
            <person name="Xia L."/>
            <person name="Froenicke L."/>
            <person name="Lavelle D.O."/>
            <person name="Truco M.J."/>
            <person name="Xia R."/>
            <person name="Zhu S."/>
            <person name="Xu C."/>
            <person name="Xu H."/>
            <person name="Xu X."/>
            <person name="Cox K."/>
            <person name="Korf I."/>
            <person name="Meyers B.C."/>
            <person name="Michelmore R.W."/>
        </authorList>
    </citation>
    <scope>NUCLEOTIDE SEQUENCE [LARGE SCALE GENOMIC DNA]</scope>
    <source>
        <strain evidence="2">cv. Salinas</strain>
        <tissue evidence="1">Seedlings</tissue>
    </source>
</reference>
<proteinExistence type="predicted"/>
<dbReference type="InterPro" id="IPR012677">
    <property type="entry name" value="Nucleotide-bd_a/b_plait_sf"/>
</dbReference>
<organism evidence="1 2">
    <name type="scientific">Lactuca sativa</name>
    <name type="common">Garden lettuce</name>
    <dbReference type="NCBI Taxonomy" id="4236"/>
    <lineage>
        <taxon>Eukaryota</taxon>
        <taxon>Viridiplantae</taxon>
        <taxon>Streptophyta</taxon>
        <taxon>Embryophyta</taxon>
        <taxon>Tracheophyta</taxon>
        <taxon>Spermatophyta</taxon>
        <taxon>Magnoliopsida</taxon>
        <taxon>eudicotyledons</taxon>
        <taxon>Gunneridae</taxon>
        <taxon>Pentapetalae</taxon>
        <taxon>asterids</taxon>
        <taxon>campanulids</taxon>
        <taxon>Asterales</taxon>
        <taxon>Asteraceae</taxon>
        <taxon>Cichorioideae</taxon>
        <taxon>Cichorieae</taxon>
        <taxon>Lactucinae</taxon>
        <taxon>Lactuca</taxon>
    </lineage>
</organism>
<gene>
    <name evidence="1" type="ORF">LSAT_V11C300103410</name>
</gene>
<sequence>MPIIPGMLPKEDRWIHVRRKEKTLAQKVAMDDELVSSSRIFRTKSKRRSLEGFFSRYGKLMDVYFGDRKGKNGKNYGFIRFVDVLDAKDMETKINREKCINNILEVNIVRHGRKAHQIRPMHKWFVPPIQNFTTSDEFVDKRSYAEVTGNKKNQYSNQARQTPTFQQTNKECKILLQPDDHMKRWIQKTTMIGEVFSLQYVGHLSALLSIHSDKVADVKIQEV</sequence>
<evidence type="ECO:0000313" key="2">
    <source>
        <dbReference type="Proteomes" id="UP000235145"/>
    </source>
</evidence>
<dbReference type="SUPFAM" id="SSF54928">
    <property type="entry name" value="RNA-binding domain, RBD"/>
    <property type="match status" value="1"/>
</dbReference>
<keyword evidence="2" id="KW-1185">Reference proteome</keyword>
<dbReference type="AlphaFoldDB" id="A0A9R1W344"/>
<evidence type="ECO:0008006" key="3">
    <source>
        <dbReference type="Google" id="ProtNLM"/>
    </source>
</evidence>
<dbReference type="InterPro" id="IPR035979">
    <property type="entry name" value="RBD_domain_sf"/>
</dbReference>
<name>A0A9R1W344_LACSA</name>
<accession>A0A9R1W344</accession>
<evidence type="ECO:0000313" key="1">
    <source>
        <dbReference type="EMBL" id="KAJ0218917.1"/>
    </source>
</evidence>
<dbReference type="EMBL" id="NBSK02000003">
    <property type="protein sequence ID" value="KAJ0218917.1"/>
    <property type="molecule type" value="Genomic_DNA"/>
</dbReference>
<dbReference type="Gramene" id="rna-gnl|WGS:NBSK|LSAT_3X4361_mrna">
    <property type="protein sequence ID" value="cds-PLY79084.1"/>
    <property type="gene ID" value="gene-LSAT_3X4361"/>
</dbReference>
<dbReference type="Gene3D" id="3.30.70.330">
    <property type="match status" value="1"/>
</dbReference>
<protein>
    <recommendedName>
        <fullName evidence="3">RRM domain-containing protein</fullName>
    </recommendedName>
</protein>
<dbReference type="GO" id="GO:0003676">
    <property type="term" value="F:nucleic acid binding"/>
    <property type="evidence" value="ECO:0007669"/>
    <property type="project" value="InterPro"/>
</dbReference>
<comment type="caution">
    <text evidence="1">The sequence shown here is derived from an EMBL/GenBank/DDBJ whole genome shotgun (WGS) entry which is preliminary data.</text>
</comment>